<dbReference type="AlphaFoldDB" id="A0AA38VTF5"/>
<accession>A0AA38VTF5</accession>
<feature type="domain" description="Glycoside hydrolase family 5" evidence="6">
    <location>
        <begin position="41"/>
        <end position="305"/>
    </location>
</feature>
<organism evidence="7 8">
    <name type="scientific">Pleurostoma richardsiae</name>
    <dbReference type="NCBI Taxonomy" id="41990"/>
    <lineage>
        <taxon>Eukaryota</taxon>
        <taxon>Fungi</taxon>
        <taxon>Dikarya</taxon>
        <taxon>Ascomycota</taxon>
        <taxon>Pezizomycotina</taxon>
        <taxon>Sordariomycetes</taxon>
        <taxon>Sordariomycetidae</taxon>
        <taxon>Calosphaeriales</taxon>
        <taxon>Pleurostomataceae</taxon>
        <taxon>Pleurostoma</taxon>
    </lineage>
</organism>
<evidence type="ECO:0000259" key="6">
    <source>
        <dbReference type="Pfam" id="PF00150"/>
    </source>
</evidence>
<dbReference type="GO" id="GO:0009251">
    <property type="term" value="P:glucan catabolic process"/>
    <property type="evidence" value="ECO:0007669"/>
    <property type="project" value="TreeGrafter"/>
</dbReference>
<evidence type="ECO:0000256" key="1">
    <source>
        <dbReference type="ARBA" id="ARBA00005641"/>
    </source>
</evidence>
<evidence type="ECO:0000256" key="3">
    <source>
        <dbReference type="ARBA" id="ARBA00023295"/>
    </source>
</evidence>
<dbReference type="Gene3D" id="3.20.20.80">
    <property type="entry name" value="Glycosidases"/>
    <property type="match status" value="1"/>
</dbReference>
<sequence length="449" mass="51814">MENFITGYPGHEHEHRAALAAVLGKEKAEFFFSRLIHHFFTEADAAFFASVGFNCLRVPFNYRHFMDDANPDVIKKSGFELLDRIVSLCAQHNIYVVLDLHAVPGGQNQDWHSDSGLNRALFWEFRDFQDRAVQLWTAIAKHYAGNPVIAGYNPLNEPADPEHTRLIAWYERAEKAIRAVDPDHMLFVDGNTYAMDFTHFPVKSPLPNTVYACHDYSMMGFPGMEQYAGTEQQKAKLRHNFERKVEYMRAAGVPIWNGEFGPVYADADADPEAAATNANRFALLREQLRVYRDMGGVSWSIWTYKDIGYQGMVHVRKDSPYLRLIRPFLEKKQRLGLDFWGAVDRTAVENDVYSPFINKLKEMVPEHLQTRKYPPVWTFQRQVERAVRECLLSEYLGWEMAELFKDKTEDELEELAASFNLENCVERSKLNEILRAEVIDAPKTEKAVV</sequence>
<dbReference type="GO" id="GO:0008422">
    <property type="term" value="F:beta-glucosidase activity"/>
    <property type="evidence" value="ECO:0007669"/>
    <property type="project" value="TreeGrafter"/>
</dbReference>
<dbReference type="InterPro" id="IPR017853">
    <property type="entry name" value="GH"/>
</dbReference>
<keyword evidence="4" id="KW-0961">Cell wall biogenesis/degradation</keyword>
<evidence type="ECO:0000313" key="8">
    <source>
        <dbReference type="Proteomes" id="UP001174694"/>
    </source>
</evidence>
<evidence type="ECO:0000256" key="2">
    <source>
        <dbReference type="ARBA" id="ARBA00022801"/>
    </source>
</evidence>
<comment type="caution">
    <text evidence="7">The sequence shown here is derived from an EMBL/GenBank/DDBJ whole genome shotgun (WGS) entry which is preliminary data.</text>
</comment>
<dbReference type="PANTHER" id="PTHR31297:SF13">
    <property type="entry name" value="PUTATIVE-RELATED"/>
    <property type="match status" value="1"/>
</dbReference>
<name>A0AA38VTF5_9PEZI</name>
<dbReference type="FunFam" id="3.20.20.80:FF:000130">
    <property type="entry name" value="Endoglucanase C"/>
    <property type="match status" value="1"/>
</dbReference>
<dbReference type="EMBL" id="JANBVO010000008">
    <property type="protein sequence ID" value="KAJ9150391.1"/>
    <property type="molecule type" value="Genomic_DNA"/>
</dbReference>
<dbReference type="Proteomes" id="UP001174694">
    <property type="component" value="Unassembled WGS sequence"/>
</dbReference>
<dbReference type="InterPro" id="IPR001547">
    <property type="entry name" value="Glyco_hydro_5"/>
</dbReference>
<dbReference type="GO" id="GO:0009986">
    <property type="term" value="C:cell surface"/>
    <property type="evidence" value="ECO:0007669"/>
    <property type="project" value="TreeGrafter"/>
</dbReference>
<evidence type="ECO:0000256" key="4">
    <source>
        <dbReference type="ARBA" id="ARBA00023316"/>
    </source>
</evidence>
<evidence type="ECO:0000313" key="7">
    <source>
        <dbReference type="EMBL" id="KAJ9150391.1"/>
    </source>
</evidence>
<dbReference type="PANTHER" id="PTHR31297">
    <property type="entry name" value="GLUCAN ENDO-1,6-BETA-GLUCOSIDASE B"/>
    <property type="match status" value="1"/>
</dbReference>
<proteinExistence type="inferred from homology"/>
<dbReference type="InterPro" id="IPR050386">
    <property type="entry name" value="Glycosyl_hydrolase_5"/>
</dbReference>
<evidence type="ECO:0000256" key="5">
    <source>
        <dbReference type="RuleBase" id="RU361153"/>
    </source>
</evidence>
<dbReference type="GO" id="GO:0071555">
    <property type="term" value="P:cell wall organization"/>
    <property type="evidence" value="ECO:0007669"/>
    <property type="project" value="UniProtKB-KW"/>
</dbReference>
<protein>
    <submittedName>
        <fullName evidence="7">Glucan 1,3-beta-glucosidase</fullName>
    </submittedName>
</protein>
<keyword evidence="8" id="KW-1185">Reference proteome</keyword>
<dbReference type="SUPFAM" id="SSF51445">
    <property type="entry name" value="(Trans)glycosidases"/>
    <property type="match status" value="1"/>
</dbReference>
<gene>
    <name evidence="7" type="ORF">NKR23_g3667</name>
</gene>
<comment type="similarity">
    <text evidence="1 5">Belongs to the glycosyl hydrolase 5 (cellulase A) family.</text>
</comment>
<keyword evidence="3 5" id="KW-0326">Glycosidase</keyword>
<dbReference type="GO" id="GO:0005576">
    <property type="term" value="C:extracellular region"/>
    <property type="evidence" value="ECO:0007669"/>
    <property type="project" value="TreeGrafter"/>
</dbReference>
<reference evidence="7" key="1">
    <citation type="submission" date="2022-07" db="EMBL/GenBank/DDBJ databases">
        <title>Fungi with potential for degradation of polypropylene.</title>
        <authorList>
            <person name="Gostincar C."/>
        </authorList>
    </citation>
    <scope>NUCLEOTIDE SEQUENCE</scope>
    <source>
        <strain evidence="7">EXF-13308</strain>
    </source>
</reference>
<keyword evidence="2 5" id="KW-0378">Hydrolase</keyword>
<dbReference type="Pfam" id="PF00150">
    <property type="entry name" value="Cellulase"/>
    <property type="match status" value="1"/>
</dbReference>